<dbReference type="EMBL" id="CAMGYJ010000007">
    <property type="protein sequence ID" value="CAI0443775.1"/>
    <property type="molecule type" value="Genomic_DNA"/>
</dbReference>
<evidence type="ECO:0000313" key="3">
    <source>
        <dbReference type="Proteomes" id="UP001154282"/>
    </source>
</evidence>
<keyword evidence="3" id="KW-1185">Reference proteome</keyword>
<feature type="region of interest" description="Disordered" evidence="1">
    <location>
        <begin position="28"/>
        <end position="53"/>
    </location>
</feature>
<comment type="caution">
    <text evidence="2">The sequence shown here is derived from an EMBL/GenBank/DDBJ whole genome shotgun (WGS) entry which is preliminary data.</text>
</comment>
<evidence type="ECO:0000313" key="2">
    <source>
        <dbReference type="EMBL" id="CAI0443775.1"/>
    </source>
</evidence>
<evidence type="ECO:0000256" key="1">
    <source>
        <dbReference type="SAM" id="MobiDB-lite"/>
    </source>
</evidence>
<feature type="compositionally biased region" description="Basic and acidic residues" evidence="1">
    <location>
        <begin position="39"/>
        <end position="53"/>
    </location>
</feature>
<reference evidence="2" key="1">
    <citation type="submission" date="2022-08" db="EMBL/GenBank/DDBJ databases">
        <authorList>
            <person name="Gutierrez-Valencia J."/>
        </authorList>
    </citation>
    <scope>NUCLEOTIDE SEQUENCE</scope>
</reference>
<accession>A0AAV0MDB1</accession>
<protein>
    <submittedName>
        <fullName evidence="2">Uncharacterized protein</fullName>
    </submittedName>
</protein>
<sequence length="53" mass="6298">MRSLQVPQETLHFQPHLRSTFPIRRAQEVCQSPQSLRRQQREQDLDRSPRGTA</sequence>
<organism evidence="2 3">
    <name type="scientific">Linum tenue</name>
    <dbReference type="NCBI Taxonomy" id="586396"/>
    <lineage>
        <taxon>Eukaryota</taxon>
        <taxon>Viridiplantae</taxon>
        <taxon>Streptophyta</taxon>
        <taxon>Embryophyta</taxon>
        <taxon>Tracheophyta</taxon>
        <taxon>Spermatophyta</taxon>
        <taxon>Magnoliopsida</taxon>
        <taxon>eudicotyledons</taxon>
        <taxon>Gunneridae</taxon>
        <taxon>Pentapetalae</taxon>
        <taxon>rosids</taxon>
        <taxon>fabids</taxon>
        <taxon>Malpighiales</taxon>
        <taxon>Linaceae</taxon>
        <taxon>Linum</taxon>
    </lineage>
</organism>
<proteinExistence type="predicted"/>
<gene>
    <name evidence="2" type="ORF">LITE_LOCUS27813</name>
</gene>
<dbReference type="AlphaFoldDB" id="A0AAV0MDB1"/>
<name>A0AAV0MDB1_9ROSI</name>
<dbReference type="Proteomes" id="UP001154282">
    <property type="component" value="Unassembled WGS sequence"/>
</dbReference>